<dbReference type="HOGENOM" id="CLU_174457_0_0_1"/>
<accession>M5G8J9</accession>
<feature type="domain" description="CxC6 like cysteine cluster associated with KDZ" evidence="1">
    <location>
        <begin position="17"/>
        <end position="81"/>
    </location>
</feature>
<dbReference type="AlphaFoldDB" id="M5G8J9"/>
<evidence type="ECO:0000259" key="1">
    <source>
        <dbReference type="Pfam" id="PF18721"/>
    </source>
</evidence>
<keyword evidence="3" id="KW-1185">Reference proteome</keyword>
<dbReference type="Proteomes" id="UP000030653">
    <property type="component" value="Unassembled WGS sequence"/>
</dbReference>
<dbReference type="STRING" id="1858805.M5G8J9"/>
<feature type="non-terminal residue" evidence="2">
    <location>
        <position position="1"/>
    </location>
</feature>
<dbReference type="RefSeq" id="XP_040633435.1">
    <property type="nucleotide sequence ID" value="XM_040774654.1"/>
</dbReference>
<name>M5G8J9_DACPD</name>
<dbReference type="InterPro" id="IPR040898">
    <property type="entry name" value="CxC6"/>
</dbReference>
<protein>
    <recommendedName>
        <fullName evidence="1">CxC6 like cysteine cluster associated with KDZ domain-containing protein</fullName>
    </recommendedName>
</protein>
<dbReference type="EMBL" id="JH795855">
    <property type="protein sequence ID" value="EJU06541.1"/>
    <property type="molecule type" value="Genomic_DNA"/>
</dbReference>
<dbReference type="Pfam" id="PF18721">
    <property type="entry name" value="CxC6"/>
    <property type="match status" value="1"/>
</dbReference>
<sequence>IIQLHYSTSTDVMSCAVTDSVAISRPCCAIHNYPLPLPSSHASFCIPHTHLKYVCIFPGCNAPTQLDMQTCDLEEHTAQETAYCTVGNSYALL</sequence>
<dbReference type="GeneID" id="63689716"/>
<organism evidence="2 3">
    <name type="scientific">Dacryopinax primogenitus (strain DJM 731)</name>
    <name type="common">Brown rot fungus</name>
    <dbReference type="NCBI Taxonomy" id="1858805"/>
    <lineage>
        <taxon>Eukaryota</taxon>
        <taxon>Fungi</taxon>
        <taxon>Dikarya</taxon>
        <taxon>Basidiomycota</taxon>
        <taxon>Agaricomycotina</taxon>
        <taxon>Dacrymycetes</taxon>
        <taxon>Dacrymycetales</taxon>
        <taxon>Dacrymycetaceae</taxon>
        <taxon>Dacryopinax</taxon>
    </lineage>
</organism>
<evidence type="ECO:0000313" key="2">
    <source>
        <dbReference type="EMBL" id="EJU06541.1"/>
    </source>
</evidence>
<evidence type="ECO:0000313" key="3">
    <source>
        <dbReference type="Proteomes" id="UP000030653"/>
    </source>
</evidence>
<proteinExistence type="predicted"/>
<dbReference type="OrthoDB" id="2501483at2759"/>
<reference evidence="2 3" key="1">
    <citation type="journal article" date="2012" name="Science">
        <title>The Paleozoic origin of enzymatic lignin decomposition reconstructed from 31 fungal genomes.</title>
        <authorList>
            <person name="Floudas D."/>
            <person name="Binder M."/>
            <person name="Riley R."/>
            <person name="Barry K."/>
            <person name="Blanchette R.A."/>
            <person name="Henrissat B."/>
            <person name="Martinez A.T."/>
            <person name="Otillar R."/>
            <person name="Spatafora J.W."/>
            <person name="Yadav J.S."/>
            <person name="Aerts A."/>
            <person name="Benoit I."/>
            <person name="Boyd A."/>
            <person name="Carlson A."/>
            <person name="Copeland A."/>
            <person name="Coutinho P.M."/>
            <person name="de Vries R.P."/>
            <person name="Ferreira P."/>
            <person name="Findley K."/>
            <person name="Foster B."/>
            <person name="Gaskell J."/>
            <person name="Glotzer D."/>
            <person name="Gorecki P."/>
            <person name="Heitman J."/>
            <person name="Hesse C."/>
            <person name="Hori C."/>
            <person name="Igarashi K."/>
            <person name="Jurgens J.A."/>
            <person name="Kallen N."/>
            <person name="Kersten P."/>
            <person name="Kohler A."/>
            <person name="Kuees U."/>
            <person name="Kumar T.K.A."/>
            <person name="Kuo A."/>
            <person name="LaButti K."/>
            <person name="Larrondo L.F."/>
            <person name="Lindquist E."/>
            <person name="Ling A."/>
            <person name="Lombard V."/>
            <person name="Lucas S."/>
            <person name="Lundell T."/>
            <person name="Martin R."/>
            <person name="McLaughlin D.J."/>
            <person name="Morgenstern I."/>
            <person name="Morin E."/>
            <person name="Murat C."/>
            <person name="Nagy L.G."/>
            <person name="Nolan M."/>
            <person name="Ohm R.A."/>
            <person name="Patyshakuliyeva A."/>
            <person name="Rokas A."/>
            <person name="Ruiz-Duenas F.J."/>
            <person name="Sabat G."/>
            <person name="Salamov A."/>
            <person name="Samejima M."/>
            <person name="Schmutz J."/>
            <person name="Slot J.C."/>
            <person name="St John F."/>
            <person name="Stenlid J."/>
            <person name="Sun H."/>
            <person name="Sun S."/>
            <person name="Syed K."/>
            <person name="Tsang A."/>
            <person name="Wiebenga A."/>
            <person name="Young D."/>
            <person name="Pisabarro A."/>
            <person name="Eastwood D.C."/>
            <person name="Martin F."/>
            <person name="Cullen D."/>
            <person name="Grigoriev I.V."/>
            <person name="Hibbett D.S."/>
        </authorList>
    </citation>
    <scope>NUCLEOTIDE SEQUENCE [LARGE SCALE GENOMIC DNA]</scope>
    <source>
        <strain evidence="2 3">DJM-731 SS1</strain>
    </source>
</reference>
<gene>
    <name evidence="2" type="ORF">DACRYDRAFT_45575</name>
</gene>